<dbReference type="InterPro" id="IPR000719">
    <property type="entry name" value="Prot_kinase_dom"/>
</dbReference>
<keyword evidence="5" id="KW-1185">Reference proteome</keyword>
<dbReference type="Pfam" id="PF00566">
    <property type="entry name" value="RabGAP-TBC"/>
    <property type="match status" value="1"/>
</dbReference>
<comment type="caution">
    <text evidence="4">The sequence shown here is derived from an EMBL/GenBank/DDBJ whole genome shotgun (WGS) entry which is preliminary data.</text>
</comment>
<dbReference type="PANTHER" id="PTHR22957:SF168">
    <property type="entry name" value="TBC DOMAIN-CONTAINING PROTEIN KINASE-LIKE PROTEIN"/>
    <property type="match status" value="1"/>
</dbReference>
<evidence type="ECO:0000313" key="4">
    <source>
        <dbReference type="EMBL" id="KAL1110179.1"/>
    </source>
</evidence>
<dbReference type="InterPro" id="IPR000195">
    <property type="entry name" value="Rab-GAP-TBC_dom"/>
</dbReference>
<dbReference type="SUPFAM" id="SSF56112">
    <property type="entry name" value="Protein kinase-like (PK-like)"/>
    <property type="match status" value="1"/>
</dbReference>
<dbReference type="SUPFAM" id="SSF47923">
    <property type="entry name" value="Ypt/Rab-GAP domain of gyp1p"/>
    <property type="match status" value="2"/>
</dbReference>
<evidence type="ECO:0000259" key="2">
    <source>
        <dbReference type="PROSITE" id="PS50011"/>
    </source>
</evidence>
<dbReference type="GO" id="GO:0005096">
    <property type="term" value="F:GTPase activator activity"/>
    <property type="evidence" value="ECO:0007669"/>
    <property type="project" value="UniProtKB-KW"/>
</dbReference>
<dbReference type="Gene3D" id="1.10.510.10">
    <property type="entry name" value="Transferase(Phosphotransferase) domain 1"/>
    <property type="match status" value="1"/>
</dbReference>
<evidence type="ECO:0000313" key="5">
    <source>
        <dbReference type="Proteomes" id="UP001558652"/>
    </source>
</evidence>
<dbReference type="PANTHER" id="PTHR22957">
    <property type="entry name" value="TBC1 DOMAIN FAMILY MEMBER GTPASE-ACTIVATING PROTEIN"/>
    <property type="match status" value="1"/>
</dbReference>
<evidence type="ECO:0000259" key="3">
    <source>
        <dbReference type="PROSITE" id="PS50086"/>
    </source>
</evidence>
<dbReference type="PROSITE" id="PS50086">
    <property type="entry name" value="TBC_RABGAP"/>
    <property type="match status" value="1"/>
</dbReference>
<sequence>MPSSIKILGRSQFLKSLHHSNICTYLDIMRWKHERVALVCEHFGVPLSNYKDWSPGSALYIVKDILSGLSYLHERGIVHRALSRDNIIVVNKHIKIFNYGLYYMSGSGADVEFPIGCYNEPLCFSLDDKSLCELYYLWLLAGGDVFTEFKKEGLIRTKPPILGIPKCSYDKDHCESSSLPLIIRERDTEYQFRRITLFNTLLKGFPHTSRRLRGESKQDIPPFLRAETWACLLGINCDYQESYLLVDKETSIPTDRQIEVDIPRCHQYSELLSSSVGHLKFKRILKAWVVSHPEYVYWQGLDSLCAPFLYLNFNNEARAYACLSKFIEKYLYNFFLKDNSSVIREYLTKFKQLIVFHDPELGNHLDNIGFAPELFAIPWYLTMFSHVFPINKILHLWDSLFLEKPSYPLFVGLAILQQLRPTLLSSGFNECILLFSDLPGKYSSKIYFNNSFFFSLYTNCTVYRSAELLRQRENILFQILAGFMWFQIGANY</sequence>
<gene>
    <name evidence="4" type="ORF">AAG570_008256</name>
</gene>
<evidence type="ECO:0000256" key="1">
    <source>
        <dbReference type="ARBA" id="ARBA00022468"/>
    </source>
</evidence>
<dbReference type="Gene3D" id="1.10.8.270">
    <property type="entry name" value="putative rabgap domain of human tbc1 domain family member 14 like domains"/>
    <property type="match status" value="1"/>
</dbReference>
<dbReference type="AlphaFoldDB" id="A0ABD0YB93"/>
<dbReference type="EMBL" id="JBFDAA010000023">
    <property type="protein sequence ID" value="KAL1110179.1"/>
    <property type="molecule type" value="Genomic_DNA"/>
</dbReference>
<organism evidence="4 5">
    <name type="scientific">Ranatra chinensis</name>
    <dbReference type="NCBI Taxonomy" id="642074"/>
    <lineage>
        <taxon>Eukaryota</taxon>
        <taxon>Metazoa</taxon>
        <taxon>Ecdysozoa</taxon>
        <taxon>Arthropoda</taxon>
        <taxon>Hexapoda</taxon>
        <taxon>Insecta</taxon>
        <taxon>Pterygota</taxon>
        <taxon>Neoptera</taxon>
        <taxon>Paraneoptera</taxon>
        <taxon>Hemiptera</taxon>
        <taxon>Heteroptera</taxon>
        <taxon>Panheteroptera</taxon>
        <taxon>Nepomorpha</taxon>
        <taxon>Nepidae</taxon>
        <taxon>Ranatrinae</taxon>
        <taxon>Ranatra</taxon>
    </lineage>
</organism>
<reference evidence="4 5" key="1">
    <citation type="submission" date="2024-07" db="EMBL/GenBank/DDBJ databases">
        <title>Chromosome-level genome assembly of the water stick insect Ranatra chinensis (Heteroptera: Nepidae).</title>
        <authorList>
            <person name="Liu X."/>
        </authorList>
    </citation>
    <scope>NUCLEOTIDE SEQUENCE [LARGE SCALE GENOMIC DNA]</scope>
    <source>
        <strain evidence="4">Cailab_2021Rc</strain>
        <tissue evidence="4">Muscle</tissue>
    </source>
</reference>
<evidence type="ECO:0008006" key="6">
    <source>
        <dbReference type="Google" id="ProtNLM"/>
    </source>
</evidence>
<keyword evidence="1" id="KW-0343">GTPase activation</keyword>
<dbReference type="InterPro" id="IPR011009">
    <property type="entry name" value="Kinase-like_dom_sf"/>
</dbReference>
<feature type="domain" description="Protein kinase" evidence="2">
    <location>
        <begin position="1"/>
        <end position="295"/>
    </location>
</feature>
<dbReference type="InterPro" id="IPR035969">
    <property type="entry name" value="Rab-GAP_TBC_sf"/>
</dbReference>
<proteinExistence type="predicted"/>
<dbReference type="Proteomes" id="UP001558652">
    <property type="component" value="Unassembled WGS sequence"/>
</dbReference>
<protein>
    <recommendedName>
        <fullName evidence="6">TBC domain-containing protein kinase-like protein</fullName>
    </recommendedName>
</protein>
<name>A0ABD0YB93_9HEMI</name>
<dbReference type="Gene3D" id="1.10.472.80">
    <property type="entry name" value="Ypt/Rab-GAP domain of gyp1p, domain 3"/>
    <property type="match status" value="1"/>
</dbReference>
<dbReference type="SMART" id="SM00164">
    <property type="entry name" value="TBC"/>
    <property type="match status" value="1"/>
</dbReference>
<accession>A0ABD0YB93</accession>
<dbReference type="FunFam" id="1.10.8.270:FF:000012">
    <property type="entry name" value="TBC domain-containing protein kinase-like protein-like"/>
    <property type="match status" value="1"/>
</dbReference>
<dbReference type="PROSITE" id="PS50011">
    <property type="entry name" value="PROTEIN_KINASE_DOM"/>
    <property type="match status" value="1"/>
</dbReference>
<dbReference type="Pfam" id="PF00069">
    <property type="entry name" value="Pkinase"/>
    <property type="match status" value="1"/>
</dbReference>
<feature type="domain" description="Rab-GAP TBC" evidence="3">
    <location>
        <begin position="219"/>
        <end position="404"/>
    </location>
</feature>